<keyword evidence="2" id="KW-0677">Repeat</keyword>
<dbReference type="GO" id="GO:0008017">
    <property type="term" value="F:microtubule binding"/>
    <property type="evidence" value="ECO:0007669"/>
    <property type="project" value="TreeGrafter"/>
</dbReference>
<evidence type="ECO:0000256" key="2">
    <source>
        <dbReference type="ARBA" id="ARBA00022737"/>
    </source>
</evidence>
<sequence length="101" mass="11053">CMRLHSTHSNPQFVAEDVLAGVEGAYVVSASDDGRVRLFAFPCVIEDAPYRAYLGHCSHVMAVRVAPHNRWVVSVGGKDRAAMQWRLLASATDDVVVDKAQ</sequence>
<feature type="non-terminal residue" evidence="3">
    <location>
        <position position="101"/>
    </location>
</feature>
<dbReference type="InterPro" id="IPR036322">
    <property type="entry name" value="WD40_repeat_dom_sf"/>
</dbReference>
<keyword evidence="4" id="KW-1185">Reference proteome</keyword>
<proteinExistence type="predicted"/>
<organism evidence="3 4">
    <name type="scientific">Haematococcus lacustris</name>
    <name type="common">Green alga</name>
    <name type="synonym">Haematococcus pluvialis</name>
    <dbReference type="NCBI Taxonomy" id="44745"/>
    <lineage>
        <taxon>Eukaryota</taxon>
        <taxon>Viridiplantae</taxon>
        <taxon>Chlorophyta</taxon>
        <taxon>core chlorophytes</taxon>
        <taxon>Chlorophyceae</taxon>
        <taxon>CS clade</taxon>
        <taxon>Chlamydomonadales</taxon>
        <taxon>Haematococcaceae</taxon>
        <taxon>Haematococcus</taxon>
    </lineage>
</organism>
<comment type="caution">
    <text evidence="3">The sequence shown here is derived from an EMBL/GenBank/DDBJ whole genome shotgun (WGS) entry which is preliminary data.</text>
</comment>
<dbReference type="InterPro" id="IPR050630">
    <property type="entry name" value="WD_repeat_EMAP"/>
</dbReference>
<accession>A0A699YZ20</accession>
<evidence type="ECO:0008006" key="5">
    <source>
        <dbReference type="Google" id="ProtNLM"/>
    </source>
</evidence>
<dbReference type="EMBL" id="BLLF01000485">
    <property type="protein sequence ID" value="GFH12276.1"/>
    <property type="molecule type" value="Genomic_DNA"/>
</dbReference>
<dbReference type="SUPFAM" id="SSF50978">
    <property type="entry name" value="WD40 repeat-like"/>
    <property type="match status" value="1"/>
</dbReference>
<dbReference type="Pfam" id="PF00400">
    <property type="entry name" value="WD40"/>
    <property type="match status" value="2"/>
</dbReference>
<gene>
    <name evidence="3" type="ORF">HaLaN_07928</name>
</gene>
<feature type="non-terminal residue" evidence="3">
    <location>
        <position position="1"/>
    </location>
</feature>
<dbReference type="PANTHER" id="PTHR13720">
    <property type="entry name" value="WD-40 REPEAT PROTEIN"/>
    <property type="match status" value="1"/>
</dbReference>
<dbReference type="Gene3D" id="2.130.10.10">
    <property type="entry name" value="YVTN repeat-like/Quinoprotein amine dehydrogenase"/>
    <property type="match status" value="1"/>
</dbReference>
<dbReference type="InterPro" id="IPR015943">
    <property type="entry name" value="WD40/YVTN_repeat-like_dom_sf"/>
</dbReference>
<dbReference type="InterPro" id="IPR001680">
    <property type="entry name" value="WD40_rpt"/>
</dbReference>
<dbReference type="PANTHER" id="PTHR13720:SF33">
    <property type="entry name" value="HELP DOMAIN-CONTAINING PROTEIN"/>
    <property type="match status" value="1"/>
</dbReference>
<evidence type="ECO:0000313" key="4">
    <source>
        <dbReference type="Proteomes" id="UP000485058"/>
    </source>
</evidence>
<name>A0A699YZ20_HAELA</name>
<evidence type="ECO:0000313" key="3">
    <source>
        <dbReference type="EMBL" id="GFH12276.1"/>
    </source>
</evidence>
<protein>
    <recommendedName>
        <fullName evidence="5">WD_REPEATS_REGION domain-containing protein</fullName>
    </recommendedName>
</protein>
<keyword evidence="1" id="KW-0853">WD repeat</keyword>
<evidence type="ECO:0000256" key="1">
    <source>
        <dbReference type="ARBA" id="ARBA00022574"/>
    </source>
</evidence>
<dbReference type="AlphaFoldDB" id="A0A699YZ20"/>
<dbReference type="Proteomes" id="UP000485058">
    <property type="component" value="Unassembled WGS sequence"/>
</dbReference>
<reference evidence="3 4" key="1">
    <citation type="submission" date="2020-02" db="EMBL/GenBank/DDBJ databases">
        <title>Draft genome sequence of Haematococcus lacustris strain NIES-144.</title>
        <authorList>
            <person name="Morimoto D."/>
            <person name="Nakagawa S."/>
            <person name="Yoshida T."/>
            <person name="Sawayama S."/>
        </authorList>
    </citation>
    <scope>NUCLEOTIDE SEQUENCE [LARGE SCALE GENOMIC DNA]</scope>
    <source>
        <strain evidence="3 4">NIES-144</strain>
    </source>
</reference>